<gene>
    <name evidence="8" type="ORF">SAMN05444363_2475</name>
</gene>
<keyword evidence="3 4" id="KW-0450">Lipoyl</keyword>
<feature type="domain" description="Lipoyl-binding" evidence="6">
    <location>
        <begin position="120"/>
        <end position="195"/>
    </location>
</feature>
<evidence type="ECO:0000313" key="9">
    <source>
        <dbReference type="Proteomes" id="UP000184488"/>
    </source>
</evidence>
<feature type="region of interest" description="Disordered" evidence="5">
    <location>
        <begin position="87"/>
        <end position="107"/>
    </location>
</feature>
<dbReference type="InterPro" id="IPR023213">
    <property type="entry name" value="CAT-like_dom_sf"/>
</dbReference>
<dbReference type="PROSITE" id="PS51826">
    <property type="entry name" value="PSBD"/>
    <property type="match status" value="1"/>
</dbReference>
<dbReference type="GO" id="GO:0016746">
    <property type="term" value="F:acyltransferase activity"/>
    <property type="evidence" value="ECO:0007669"/>
    <property type="project" value="UniProtKB-KW"/>
</dbReference>
<dbReference type="InterPro" id="IPR004167">
    <property type="entry name" value="PSBD"/>
</dbReference>
<dbReference type="PROSITE" id="PS50968">
    <property type="entry name" value="BIOTINYL_LIPOYL"/>
    <property type="match status" value="2"/>
</dbReference>
<keyword evidence="4 8" id="KW-0808">Transferase</keyword>
<dbReference type="InterPro" id="IPR001078">
    <property type="entry name" value="2-oxoacid_DH_actylTfrase"/>
</dbReference>
<dbReference type="SUPFAM" id="SSF47005">
    <property type="entry name" value="Peripheral subunit-binding domain of 2-oxo acid dehydrogenase complex"/>
    <property type="match status" value="1"/>
</dbReference>
<dbReference type="STRING" id="415425.SAMN05444363_2475"/>
<dbReference type="EC" id="2.3.1.-" evidence="4"/>
<dbReference type="AlphaFoldDB" id="A0A1M6G2B9"/>
<dbReference type="InterPro" id="IPR045257">
    <property type="entry name" value="E2/Pdx1"/>
</dbReference>
<dbReference type="InterPro" id="IPR036625">
    <property type="entry name" value="E3-bd_dom_sf"/>
</dbReference>
<dbReference type="PANTHER" id="PTHR23151">
    <property type="entry name" value="DIHYDROLIPOAMIDE ACETYL/SUCCINYL-TRANSFERASE-RELATED"/>
    <property type="match status" value="1"/>
</dbReference>
<evidence type="ECO:0000256" key="4">
    <source>
        <dbReference type="RuleBase" id="RU003423"/>
    </source>
</evidence>
<dbReference type="Pfam" id="PF02817">
    <property type="entry name" value="E3_binding"/>
    <property type="match status" value="1"/>
</dbReference>
<dbReference type="SUPFAM" id="SSF52777">
    <property type="entry name" value="CoA-dependent acyltransferases"/>
    <property type="match status" value="1"/>
</dbReference>
<dbReference type="Gene3D" id="2.40.50.100">
    <property type="match status" value="2"/>
</dbReference>
<organism evidence="8 9">
    <name type="scientific">Flavobacterium terrae</name>
    <dbReference type="NCBI Taxonomy" id="415425"/>
    <lineage>
        <taxon>Bacteria</taxon>
        <taxon>Pseudomonadati</taxon>
        <taxon>Bacteroidota</taxon>
        <taxon>Flavobacteriia</taxon>
        <taxon>Flavobacteriales</taxon>
        <taxon>Flavobacteriaceae</taxon>
        <taxon>Flavobacterium</taxon>
    </lineage>
</organism>
<name>A0A1M6G2B9_9FLAO</name>
<evidence type="ECO:0000256" key="5">
    <source>
        <dbReference type="SAM" id="MobiDB-lite"/>
    </source>
</evidence>
<dbReference type="EMBL" id="FQZI01000004">
    <property type="protein sequence ID" value="SHJ04044.1"/>
    <property type="molecule type" value="Genomic_DNA"/>
</dbReference>
<sequence>MATVITMPRLSDTMTEGTVATWLKKVGDKIKEGDILAEIETDKATMEFESFNAGTLLHIGIEAGQSAPVDSLLAIIGNEGEDISSLLAGGSSPKAETTSPVAEEKPAVVTTPTADLPAGVKVVTMPRLSDTMTTGTVATWLKKVGDVVKEGDILAEIETDKATMEFESFNAGTLLYIGIEEGGSAPVDSILAILGPAGTDVSGVVANFKVGSAVEAPKTEEVKAEVSTPAATTPVANASGRIFASPLAKKIAQEKGINLSQVAGSGENGRITKADVENFVPGTASVSEVAQAVTQATAAVAAVKPFVPAGEVFQEEIKNSQMRKVIAKRLSESKFTAPHYYLTIELDMDNAIASRNMINGLPETKVSFNDMVIKASAMALKKHPQVNSQWKDEATIINHHVNIGVAVAVEDGLVVPVLKFTDQMSLTQIGASVKDMAGRAKSKKIQPAEMEGSTFTISNLGMFGIQSFTSIINQPNSAILSVGAIVEKPVVKNGQIVVGNTMTVTLACDHRTVDGATGAQFLQTFKAFMENPVTMLA</sequence>
<dbReference type="InterPro" id="IPR011053">
    <property type="entry name" value="Single_hybrid_motif"/>
</dbReference>
<dbReference type="RefSeq" id="WP_073311800.1">
    <property type="nucleotide sequence ID" value="NZ_FQZI01000004.1"/>
</dbReference>
<evidence type="ECO:0000256" key="1">
    <source>
        <dbReference type="ARBA" id="ARBA00001938"/>
    </source>
</evidence>
<feature type="domain" description="Lipoyl-binding" evidence="6">
    <location>
        <begin position="2"/>
        <end position="77"/>
    </location>
</feature>
<dbReference type="Gene3D" id="3.30.559.10">
    <property type="entry name" value="Chloramphenicol acetyltransferase-like domain"/>
    <property type="match status" value="1"/>
</dbReference>
<dbReference type="Pfam" id="PF00198">
    <property type="entry name" value="2-oxoacid_dh"/>
    <property type="match status" value="1"/>
</dbReference>
<proteinExistence type="inferred from homology"/>
<dbReference type="CDD" id="cd06849">
    <property type="entry name" value="lipoyl_domain"/>
    <property type="match status" value="2"/>
</dbReference>
<accession>A0A1M6G2B9</accession>
<comment type="cofactor">
    <cofactor evidence="1 4">
        <name>(R)-lipoate</name>
        <dbReference type="ChEBI" id="CHEBI:83088"/>
    </cofactor>
</comment>
<comment type="similarity">
    <text evidence="2 4">Belongs to the 2-oxoacid dehydrogenase family.</text>
</comment>
<dbReference type="Proteomes" id="UP000184488">
    <property type="component" value="Unassembled WGS sequence"/>
</dbReference>
<dbReference type="GO" id="GO:0006086">
    <property type="term" value="P:pyruvate decarboxylation to acetyl-CoA"/>
    <property type="evidence" value="ECO:0007669"/>
    <property type="project" value="InterPro"/>
</dbReference>
<dbReference type="GO" id="GO:0045254">
    <property type="term" value="C:pyruvate dehydrogenase complex"/>
    <property type="evidence" value="ECO:0007669"/>
    <property type="project" value="InterPro"/>
</dbReference>
<dbReference type="Gene3D" id="4.10.320.10">
    <property type="entry name" value="E3-binding domain"/>
    <property type="match status" value="1"/>
</dbReference>
<dbReference type="PANTHER" id="PTHR23151:SF90">
    <property type="entry name" value="DIHYDROLIPOYLLYSINE-RESIDUE ACETYLTRANSFERASE COMPONENT OF PYRUVATE DEHYDROGENASE COMPLEX, MITOCHONDRIAL-RELATED"/>
    <property type="match status" value="1"/>
</dbReference>
<dbReference type="InterPro" id="IPR000089">
    <property type="entry name" value="Biotin_lipoyl"/>
</dbReference>
<keyword evidence="9" id="KW-1185">Reference proteome</keyword>
<feature type="domain" description="Peripheral subunit-binding (PSBD)" evidence="7">
    <location>
        <begin position="243"/>
        <end position="280"/>
    </location>
</feature>
<evidence type="ECO:0000259" key="6">
    <source>
        <dbReference type="PROSITE" id="PS50968"/>
    </source>
</evidence>
<keyword evidence="4" id="KW-0012">Acyltransferase</keyword>
<evidence type="ECO:0000313" key="8">
    <source>
        <dbReference type="EMBL" id="SHJ04044.1"/>
    </source>
</evidence>
<dbReference type="SUPFAM" id="SSF51230">
    <property type="entry name" value="Single hybrid motif"/>
    <property type="match status" value="2"/>
</dbReference>
<reference evidence="9" key="1">
    <citation type="submission" date="2016-11" db="EMBL/GenBank/DDBJ databases">
        <authorList>
            <person name="Varghese N."/>
            <person name="Submissions S."/>
        </authorList>
    </citation>
    <scope>NUCLEOTIDE SEQUENCE [LARGE SCALE GENOMIC DNA]</scope>
    <source>
        <strain evidence="9">DSM 18829</strain>
    </source>
</reference>
<evidence type="ECO:0000259" key="7">
    <source>
        <dbReference type="PROSITE" id="PS51826"/>
    </source>
</evidence>
<evidence type="ECO:0000256" key="3">
    <source>
        <dbReference type="ARBA" id="ARBA00022823"/>
    </source>
</evidence>
<dbReference type="InterPro" id="IPR003016">
    <property type="entry name" value="2-oxoA_DH_lipoyl-BS"/>
</dbReference>
<dbReference type="OrthoDB" id="9805770at2"/>
<protein>
    <recommendedName>
        <fullName evidence="4">Dihydrolipoamide acetyltransferase component of pyruvate dehydrogenase complex</fullName>
        <ecNumber evidence="4">2.3.1.-</ecNumber>
    </recommendedName>
</protein>
<dbReference type="Pfam" id="PF00364">
    <property type="entry name" value="Biotin_lipoyl"/>
    <property type="match status" value="2"/>
</dbReference>
<dbReference type="PROSITE" id="PS00189">
    <property type="entry name" value="LIPOYL"/>
    <property type="match status" value="2"/>
</dbReference>
<keyword evidence="8" id="KW-0670">Pyruvate</keyword>
<evidence type="ECO:0000256" key="2">
    <source>
        <dbReference type="ARBA" id="ARBA00007317"/>
    </source>
</evidence>